<dbReference type="Proteomes" id="UP001176940">
    <property type="component" value="Unassembled WGS sequence"/>
</dbReference>
<evidence type="ECO:0000313" key="6">
    <source>
        <dbReference type="EMBL" id="CAJ0946477.1"/>
    </source>
</evidence>
<comment type="caution">
    <text evidence="6">The sequence shown here is derived from an EMBL/GenBank/DDBJ whole genome shotgun (WGS) entry which is preliminary data.</text>
</comment>
<dbReference type="SMART" id="SM00242">
    <property type="entry name" value="MYSc"/>
    <property type="match status" value="1"/>
</dbReference>
<dbReference type="InterPro" id="IPR057667">
    <property type="entry name" value="HTH_SB"/>
</dbReference>
<organism evidence="6 7">
    <name type="scientific">Ranitomeya imitator</name>
    <name type="common">mimic poison frog</name>
    <dbReference type="NCBI Taxonomy" id="111125"/>
    <lineage>
        <taxon>Eukaryota</taxon>
        <taxon>Metazoa</taxon>
        <taxon>Chordata</taxon>
        <taxon>Craniata</taxon>
        <taxon>Vertebrata</taxon>
        <taxon>Euteleostomi</taxon>
        <taxon>Amphibia</taxon>
        <taxon>Batrachia</taxon>
        <taxon>Anura</taxon>
        <taxon>Neobatrachia</taxon>
        <taxon>Hyloidea</taxon>
        <taxon>Dendrobatidae</taxon>
        <taxon>Dendrobatinae</taxon>
        <taxon>Ranitomeya</taxon>
    </lineage>
</organism>
<feature type="region of interest" description="Disordered" evidence="4">
    <location>
        <begin position="411"/>
        <end position="441"/>
    </location>
</feature>
<sequence length="516" mass="58876">MFYDASALQGIRPGSDGQGKGVPGPTLSRHLHATFPEGPRGHFAASGLHGDHQNIAMPSRCPDRRCLSIGVLDIFGFEDFETNSFEQFCINYANEQLQYYFNQHIFKLEQEEYKGEGISWHNIDYTDNVGCIHLISKKPTGLFYLLDEESNFPHATSRTLLAKFKQQHEDNKYFVGTPVMEPAFIIRHFAGKVKYQIKDFREKNTDYMRPDIVALLRSSDSAYIRELIGMDPVSVFRWAVLRAAIKSMAVLNEAARHRAEKTAGVVRKGHRVPLGELQKSNASPEKVYRCSLLDFSFDCALDYDIDVFEDFISVYENKKLLSTDSINQSDSNLYNMGKTKELSKNVRDKIIDLHKAGMGYKTISKALGEMETTAGAILKKNLDMFGVYQLVITWKIIMAVHDMVKPMVSFKSTTSPAKNKPSRSHIERKKKVMAPRRRGATNESAKLKIPLEVKVMEWLSQSQEVNPIENLWRELKLRVAKQQPQNSNDLEMICKEEWTNIPPDMCTNLIVNYKNV</sequence>
<evidence type="ECO:0000256" key="3">
    <source>
        <dbReference type="PROSITE-ProRule" id="PRU00782"/>
    </source>
</evidence>
<dbReference type="PRINTS" id="PR00193">
    <property type="entry name" value="MYOSINHEAVY"/>
</dbReference>
<comment type="subcellular location">
    <subcellularLocation>
        <location evidence="1">Cytoplasm</location>
    </subcellularLocation>
</comment>
<dbReference type="EMBL" id="CAUEEQ010025425">
    <property type="protein sequence ID" value="CAJ0946477.1"/>
    <property type="molecule type" value="Genomic_DNA"/>
</dbReference>
<feature type="domain" description="Myosin motor" evidence="5">
    <location>
        <begin position="1"/>
        <end position="516"/>
    </location>
</feature>
<keyword evidence="3" id="KW-0518">Myosin</keyword>
<dbReference type="PROSITE" id="PS51456">
    <property type="entry name" value="MYOSIN_MOTOR"/>
    <property type="match status" value="1"/>
</dbReference>
<dbReference type="PANTHER" id="PTHR46184:SF2">
    <property type="entry name" value="UNCONVENTIONAL MYOSIN-IXB"/>
    <property type="match status" value="1"/>
</dbReference>
<protein>
    <recommendedName>
        <fullName evidence="5">Myosin motor domain-containing protein</fullName>
    </recommendedName>
</protein>
<keyword evidence="2" id="KW-0963">Cytoplasm</keyword>
<dbReference type="InterPro" id="IPR046987">
    <property type="entry name" value="Myo9"/>
</dbReference>
<evidence type="ECO:0000259" key="5">
    <source>
        <dbReference type="PROSITE" id="PS51456"/>
    </source>
</evidence>
<dbReference type="Pfam" id="PF00063">
    <property type="entry name" value="Myosin_head"/>
    <property type="match status" value="1"/>
</dbReference>
<keyword evidence="7" id="KW-1185">Reference proteome</keyword>
<reference evidence="6" key="1">
    <citation type="submission" date="2023-07" db="EMBL/GenBank/DDBJ databases">
        <authorList>
            <person name="Stuckert A."/>
        </authorList>
    </citation>
    <scope>NUCLEOTIDE SEQUENCE</scope>
</reference>
<keyword evidence="3" id="KW-0009">Actin-binding</keyword>
<dbReference type="InterPro" id="IPR036397">
    <property type="entry name" value="RNaseH_sf"/>
</dbReference>
<dbReference type="Gene3D" id="1.20.58.530">
    <property type="match status" value="1"/>
</dbReference>
<feature type="region of interest" description="Disordered" evidence="4">
    <location>
        <begin position="1"/>
        <end position="24"/>
    </location>
</feature>
<dbReference type="Gene3D" id="1.10.10.10">
    <property type="entry name" value="Winged helix-like DNA-binding domain superfamily/Winged helix DNA-binding domain"/>
    <property type="match status" value="1"/>
</dbReference>
<dbReference type="SUPFAM" id="SSF52540">
    <property type="entry name" value="P-loop containing nucleoside triphosphate hydrolases"/>
    <property type="match status" value="1"/>
</dbReference>
<evidence type="ECO:0000256" key="4">
    <source>
        <dbReference type="SAM" id="MobiDB-lite"/>
    </source>
</evidence>
<comment type="caution">
    <text evidence="3">Lacks conserved residue(s) required for the propagation of feature annotation.</text>
</comment>
<feature type="compositionally biased region" description="Basic residues" evidence="4">
    <location>
        <begin position="420"/>
        <end position="439"/>
    </location>
</feature>
<comment type="similarity">
    <text evidence="3">Belongs to the TRAFAC class myosin-kinesin ATPase superfamily. Myosin family.</text>
</comment>
<evidence type="ECO:0000313" key="7">
    <source>
        <dbReference type="Proteomes" id="UP001176940"/>
    </source>
</evidence>
<evidence type="ECO:0000256" key="2">
    <source>
        <dbReference type="ARBA" id="ARBA00022490"/>
    </source>
</evidence>
<keyword evidence="3" id="KW-0505">Motor protein</keyword>
<gene>
    <name evidence="6" type="ORF">RIMI_LOCUS11308793</name>
</gene>
<dbReference type="PANTHER" id="PTHR46184">
    <property type="entry name" value="UNCONVENTIONAL MYOSIN-IXB-LIKE PROTEIN"/>
    <property type="match status" value="1"/>
</dbReference>
<name>A0ABN9LR35_9NEOB</name>
<proteinExistence type="inferred from homology"/>
<dbReference type="InterPro" id="IPR036388">
    <property type="entry name" value="WH-like_DNA-bd_sf"/>
</dbReference>
<dbReference type="InterPro" id="IPR001609">
    <property type="entry name" value="Myosin_head_motor_dom-like"/>
</dbReference>
<dbReference type="Gene3D" id="3.30.420.10">
    <property type="entry name" value="Ribonuclease H-like superfamily/Ribonuclease H"/>
    <property type="match status" value="1"/>
</dbReference>
<accession>A0ABN9LR35</accession>
<dbReference type="Pfam" id="PF25787">
    <property type="entry name" value="HTH_SB"/>
    <property type="match status" value="1"/>
</dbReference>
<dbReference type="InterPro" id="IPR027417">
    <property type="entry name" value="P-loop_NTPase"/>
</dbReference>
<evidence type="ECO:0000256" key="1">
    <source>
        <dbReference type="ARBA" id="ARBA00004496"/>
    </source>
</evidence>